<dbReference type="Gene3D" id="1.25.10.10">
    <property type="entry name" value="Leucine-rich Repeat Variant"/>
    <property type="match status" value="1"/>
</dbReference>
<dbReference type="Pfam" id="PF13646">
    <property type="entry name" value="HEAT_2"/>
    <property type="match status" value="1"/>
</dbReference>
<reference evidence="2" key="1">
    <citation type="submission" date="2023-02" db="EMBL/GenBank/DDBJ databases">
        <title>Pathogen: clinical or host-associated sample.</title>
        <authorList>
            <person name="Hergert J."/>
            <person name="Casey R."/>
            <person name="Wagner J."/>
            <person name="Young E.L."/>
            <person name="Oakeson K.F."/>
        </authorList>
    </citation>
    <scope>NUCLEOTIDE SEQUENCE</scope>
    <source>
        <strain evidence="2">2022CK-00830</strain>
    </source>
</reference>
<evidence type="ECO:0000313" key="3">
    <source>
        <dbReference type="Proteomes" id="UP001220962"/>
    </source>
</evidence>
<dbReference type="InterPro" id="IPR011989">
    <property type="entry name" value="ARM-like"/>
</dbReference>
<feature type="transmembrane region" description="Helical" evidence="1">
    <location>
        <begin position="6"/>
        <end position="29"/>
    </location>
</feature>
<organism evidence="2 3">
    <name type="scientific">Paenibacillus urinalis</name>
    <dbReference type="NCBI Taxonomy" id="521520"/>
    <lineage>
        <taxon>Bacteria</taxon>
        <taxon>Bacillati</taxon>
        <taxon>Bacillota</taxon>
        <taxon>Bacilli</taxon>
        <taxon>Bacillales</taxon>
        <taxon>Paenibacillaceae</taxon>
        <taxon>Paenibacillus</taxon>
    </lineage>
</organism>
<evidence type="ECO:0000256" key="1">
    <source>
        <dbReference type="SAM" id="Phobius"/>
    </source>
</evidence>
<dbReference type="InterPro" id="IPR004155">
    <property type="entry name" value="PBS_lyase_HEAT"/>
</dbReference>
<dbReference type="EMBL" id="CP118101">
    <property type="protein sequence ID" value="WDH81412.1"/>
    <property type="molecule type" value="Genomic_DNA"/>
</dbReference>
<keyword evidence="1" id="KW-0812">Transmembrane</keyword>
<keyword evidence="1" id="KW-0472">Membrane</keyword>
<evidence type="ECO:0000313" key="2">
    <source>
        <dbReference type="EMBL" id="WDH81412.1"/>
    </source>
</evidence>
<dbReference type="AlphaFoldDB" id="A0AAX3MYG0"/>
<protein>
    <submittedName>
        <fullName evidence="2">HEAT repeat domain-containing protein</fullName>
    </submittedName>
</protein>
<dbReference type="Proteomes" id="UP001220962">
    <property type="component" value="Chromosome"/>
</dbReference>
<dbReference type="SUPFAM" id="SSF48371">
    <property type="entry name" value="ARM repeat"/>
    <property type="match status" value="1"/>
</dbReference>
<dbReference type="RefSeq" id="WP_274358924.1">
    <property type="nucleotide sequence ID" value="NZ_CP118101.1"/>
</dbReference>
<gene>
    <name evidence="2" type="ORF">PUW23_18010</name>
</gene>
<keyword evidence="1" id="KW-1133">Transmembrane helix</keyword>
<accession>A0AAX3MYG0</accession>
<sequence length="398" mass="44118">MFSNIALAYAFLYLCAGLIVAGIIILFALKNSHNSKLRKKELYAKKHQDYFVYVQANLTGSEPIRLPSTKLTKLEREVIMDKCIAWIDQLKGEHADKLRDLTREAGFVDEQLKLLNSSWTGKAIQAAYRLGGMRSTEAAEPILELLKEEKKVNYAIIYARAAARCAERPAQLKEMLGSLLSKGKPVHRMAADILMETSLEPSKLLYELLESEDPDFIKVGIVAMSGHAIPEVMPAVTQLFGSKDPNIRSEAVKLYLGTNPVLKERNIVEWMGDPVAEVRAEMAKTLGAGHQAGSIPLLKNALGDEDWLVRHNSANSLMQLGEEGFEALCETALKGTGVAKETALEYAERAIEAANEHEEIEKMMTFNKKRLIYNRYFGTAPQANANRMSGVIGGDFTA</sequence>
<proteinExistence type="predicted"/>
<name>A0AAX3MYG0_9BACL</name>
<dbReference type="SMART" id="SM00567">
    <property type="entry name" value="EZ_HEAT"/>
    <property type="match status" value="3"/>
</dbReference>
<dbReference type="InterPro" id="IPR016024">
    <property type="entry name" value="ARM-type_fold"/>
</dbReference>